<dbReference type="GO" id="GO:0008009">
    <property type="term" value="F:chemokine activity"/>
    <property type="evidence" value="ECO:0007669"/>
    <property type="project" value="InterPro"/>
</dbReference>
<dbReference type="InterPro" id="IPR036048">
    <property type="entry name" value="Interleukin_8-like_sf"/>
</dbReference>
<dbReference type="GO" id="GO:0048020">
    <property type="term" value="F:CCR chemokine receptor binding"/>
    <property type="evidence" value="ECO:0007669"/>
    <property type="project" value="TreeGrafter"/>
</dbReference>
<dbReference type="CDD" id="cd00272">
    <property type="entry name" value="Chemokine_CC"/>
    <property type="match status" value="1"/>
</dbReference>
<dbReference type="Pfam" id="PF00048">
    <property type="entry name" value="IL8"/>
    <property type="match status" value="1"/>
</dbReference>
<evidence type="ECO:0000256" key="4">
    <source>
        <dbReference type="ARBA" id="ARBA00023157"/>
    </source>
</evidence>
<dbReference type="GO" id="GO:0048245">
    <property type="term" value="P:eosinophil chemotaxis"/>
    <property type="evidence" value="ECO:0007669"/>
    <property type="project" value="TreeGrafter"/>
</dbReference>
<keyword evidence="3 5" id="KW-0202">Cytokine</keyword>
<evidence type="ECO:0000256" key="3">
    <source>
        <dbReference type="ARBA" id="ARBA00022514"/>
    </source>
</evidence>
<keyword evidence="4" id="KW-1015">Disulfide bond</keyword>
<dbReference type="Proteomes" id="UP000472241">
    <property type="component" value="Unplaced"/>
</dbReference>
<dbReference type="GO" id="GO:0006954">
    <property type="term" value="P:inflammatory response"/>
    <property type="evidence" value="ECO:0007669"/>
    <property type="project" value="TreeGrafter"/>
</dbReference>
<dbReference type="GO" id="GO:0070098">
    <property type="term" value="P:chemokine-mediated signaling pathway"/>
    <property type="evidence" value="ECO:0007669"/>
    <property type="project" value="TreeGrafter"/>
</dbReference>
<evidence type="ECO:0000259" key="6">
    <source>
        <dbReference type="SMART" id="SM00199"/>
    </source>
</evidence>
<dbReference type="PROSITE" id="PS00472">
    <property type="entry name" value="SMALL_CYTOKINES_CC"/>
    <property type="match status" value="1"/>
</dbReference>
<accession>A0A667I373</accession>
<dbReference type="GO" id="GO:0061844">
    <property type="term" value="P:antimicrobial humoral immune response mediated by antimicrobial peptide"/>
    <property type="evidence" value="ECO:0007669"/>
    <property type="project" value="TreeGrafter"/>
</dbReference>
<sequence length="110" mass="12694">SLPFPLQFCLLFFLLTLHCSFNVILSEIPESVNHSPTCCLKYHEKVLPKKLVVGYRKALNCYLPAIIFVTKKNREVCANPNKKWVQEYIKDPNLPLLPPRNLAQVKSIRT</sequence>
<dbReference type="SMART" id="SM00199">
    <property type="entry name" value="SCY"/>
    <property type="match status" value="1"/>
</dbReference>
<evidence type="ECO:0000313" key="7">
    <source>
        <dbReference type="Ensembl" id="ENSLCNP00005027384.1"/>
    </source>
</evidence>
<keyword evidence="2 5" id="KW-0145">Chemotaxis</keyword>
<dbReference type="InterPro" id="IPR000827">
    <property type="entry name" value="Chemokine_CC_CS"/>
</dbReference>
<comment type="similarity">
    <text evidence="1 5">Belongs to the intercrine beta (chemokine CC) family.</text>
</comment>
<reference evidence="7" key="1">
    <citation type="submission" date="2025-08" db="UniProtKB">
        <authorList>
            <consortium name="Ensembl"/>
        </authorList>
    </citation>
    <scope>IDENTIFICATION</scope>
</reference>
<dbReference type="GO" id="GO:0005615">
    <property type="term" value="C:extracellular space"/>
    <property type="evidence" value="ECO:0007669"/>
    <property type="project" value="UniProtKB-KW"/>
</dbReference>
<dbReference type="InterPro" id="IPR039809">
    <property type="entry name" value="Chemokine_b/g/d"/>
</dbReference>
<reference evidence="7" key="2">
    <citation type="submission" date="2025-09" db="UniProtKB">
        <authorList>
            <consortium name="Ensembl"/>
        </authorList>
    </citation>
    <scope>IDENTIFICATION</scope>
</reference>
<feature type="signal peptide" evidence="5">
    <location>
        <begin position="1"/>
        <end position="26"/>
    </location>
</feature>
<keyword evidence="5" id="KW-0732">Signal</keyword>
<feature type="chain" id="PRO_5025710374" description="C-C motif chemokine" evidence="5">
    <location>
        <begin position="27"/>
        <end position="110"/>
    </location>
</feature>
<dbReference type="GO" id="GO:0030335">
    <property type="term" value="P:positive regulation of cell migration"/>
    <property type="evidence" value="ECO:0007669"/>
    <property type="project" value="TreeGrafter"/>
</dbReference>
<evidence type="ECO:0000256" key="1">
    <source>
        <dbReference type="ARBA" id="ARBA00010868"/>
    </source>
</evidence>
<protein>
    <recommendedName>
        <fullName evidence="5">C-C motif chemokine</fullName>
    </recommendedName>
</protein>
<dbReference type="FunFam" id="2.40.50.40:FF:000034">
    <property type="entry name" value="C-C motif chemokine"/>
    <property type="match status" value="1"/>
</dbReference>
<feature type="domain" description="Chemokine interleukin-8-like" evidence="6">
    <location>
        <begin position="35"/>
        <end position="92"/>
    </location>
</feature>
<evidence type="ECO:0000313" key="8">
    <source>
        <dbReference type="Proteomes" id="UP000472241"/>
    </source>
</evidence>
<dbReference type="SUPFAM" id="SSF54117">
    <property type="entry name" value="Interleukin 8-like chemokines"/>
    <property type="match status" value="1"/>
</dbReference>
<dbReference type="InterPro" id="IPR001811">
    <property type="entry name" value="Chemokine_IL8-like_dom"/>
</dbReference>
<organism evidence="7 8">
    <name type="scientific">Lynx canadensis</name>
    <name type="common">Canada lynx</name>
    <name type="synonym">Felis canadensis</name>
    <dbReference type="NCBI Taxonomy" id="61383"/>
    <lineage>
        <taxon>Eukaryota</taxon>
        <taxon>Metazoa</taxon>
        <taxon>Chordata</taxon>
        <taxon>Craniata</taxon>
        <taxon>Vertebrata</taxon>
        <taxon>Euteleostomi</taxon>
        <taxon>Mammalia</taxon>
        <taxon>Eutheria</taxon>
        <taxon>Laurasiatheria</taxon>
        <taxon>Carnivora</taxon>
        <taxon>Feliformia</taxon>
        <taxon>Felidae</taxon>
        <taxon>Felinae</taxon>
        <taxon>Lynx</taxon>
    </lineage>
</organism>
<keyword evidence="5" id="KW-0964">Secreted</keyword>
<keyword evidence="8" id="KW-1185">Reference proteome</keyword>
<dbReference type="PANTHER" id="PTHR12015:SF21">
    <property type="entry name" value="C-C MOTIF CHEMOKINE 16"/>
    <property type="match status" value="1"/>
</dbReference>
<evidence type="ECO:0000256" key="2">
    <source>
        <dbReference type="ARBA" id="ARBA00022500"/>
    </source>
</evidence>
<dbReference type="PANTHER" id="PTHR12015">
    <property type="entry name" value="SMALL INDUCIBLE CYTOKINE A"/>
    <property type="match status" value="1"/>
</dbReference>
<proteinExistence type="inferred from homology"/>
<name>A0A667I373_LYNCA</name>
<evidence type="ECO:0000256" key="5">
    <source>
        <dbReference type="RuleBase" id="RU361150"/>
    </source>
</evidence>
<comment type="subcellular location">
    <subcellularLocation>
        <location evidence="5">Secreted</location>
    </subcellularLocation>
</comment>
<dbReference type="Ensembl" id="ENSLCNT00005030605.1">
    <property type="protein sequence ID" value="ENSLCNP00005027384.1"/>
    <property type="gene ID" value="ENSLCNG00005017762.1"/>
</dbReference>
<dbReference type="Gene3D" id="2.40.50.40">
    <property type="match status" value="1"/>
</dbReference>
<dbReference type="AlphaFoldDB" id="A0A667I373"/>